<dbReference type="Gene3D" id="2.40.160.50">
    <property type="entry name" value="membrane protein fhac: a member of the omp85/tpsb transporter family"/>
    <property type="match status" value="1"/>
</dbReference>
<feature type="signal peptide" evidence="4">
    <location>
        <begin position="1"/>
        <end position="26"/>
    </location>
</feature>
<evidence type="ECO:0000256" key="2">
    <source>
        <dbReference type="ARBA" id="ARBA00022692"/>
    </source>
</evidence>
<dbReference type="Pfam" id="PF08479">
    <property type="entry name" value="POTRA_2"/>
    <property type="match status" value="1"/>
</dbReference>
<gene>
    <name evidence="7" type="ORF">CEE60_13130</name>
</gene>
<dbReference type="InterPro" id="IPR013686">
    <property type="entry name" value="Polypept-transport_assoc_ShlB"/>
</dbReference>
<dbReference type="EMBL" id="NIVS01000032">
    <property type="protein sequence ID" value="OWQ52258.1"/>
    <property type="molecule type" value="Genomic_DNA"/>
</dbReference>
<evidence type="ECO:0000313" key="7">
    <source>
        <dbReference type="EMBL" id="OWQ52258.1"/>
    </source>
</evidence>
<sequence length="543" mass="58919">MNDGKNTMYRGMLLIGSALLPCLAHAQSSTGTAGRDTSQRIDGYYEQRQPLQPARPVVDPVQPAPPPTEQGGLANARGSFVLKEVRFSPSALLPEATLDAIAARYEGREVHLAELETLVAEVNAAYEAAGISTARALLREQAINEGRVDVTLLEGTLGTLEVSGEGKVPVRFVERRVRQPVGEVVRSDRLRDELVYLNRTTDLQVRALMRPGQAAGQTDILLLADVPDRRNWGVFVDNSGVETTGRERYGAHGQFWGLAGISDLLAGSVAWSRGGLEGRIGYSGIVNTRNGRVGASVSRSQINIIDGAYRSLDITGESTSYGLDFTQPWVATPNWLLSTVANVSRSNSVSDIGDVRVSEVDSTTLTLGISTGYRNDGYDWTFYQGVSRIRTDETLAAGRAFTTANGSTSWTQRIGGSGLLYRAQLGWQFTNGDFLPSSNLFQVGGIGSVRGYVRGALSGVKGYFGTVELHRPYRQAHDVYVFFDHGEVRGDYPTSASISSVGVGLNGQLAKRYSYSLDLGHPLDKVLQDDDSLRADFRISARW</sequence>
<feature type="domain" description="Haemolysin activator HlyB C-terminal" evidence="5">
    <location>
        <begin position="216"/>
        <end position="507"/>
    </location>
</feature>
<evidence type="ECO:0000256" key="4">
    <source>
        <dbReference type="SAM" id="SignalP"/>
    </source>
</evidence>
<dbReference type="PANTHER" id="PTHR34597">
    <property type="entry name" value="SLR1661 PROTEIN"/>
    <property type="match status" value="1"/>
</dbReference>
<evidence type="ECO:0000259" key="5">
    <source>
        <dbReference type="Pfam" id="PF03865"/>
    </source>
</evidence>
<name>A0A246HKK6_STEMA</name>
<evidence type="ECO:0000256" key="1">
    <source>
        <dbReference type="ARBA" id="ARBA00022452"/>
    </source>
</evidence>
<evidence type="ECO:0008006" key="9">
    <source>
        <dbReference type="Google" id="ProtNLM"/>
    </source>
</evidence>
<reference evidence="7 8" key="1">
    <citation type="submission" date="2017-06" db="EMBL/GenBank/DDBJ databases">
        <authorList>
            <person name="Kim H.J."/>
            <person name="Triplett B.A."/>
        </authorList>
    </citation>
    <scope>NUCLEOTIDE SEQUENCE [LARGE SCALE GENOMIC DNA]</scope>
    <source>
        <strain evidence="7 8">13146</strain>
    </source>
</reference>
<dbReference type="OrthoDB" id="572300at2"/>
<dbReference type="PANTHER" id="PTHR34597:SF1">
    <property type="entry name" value="HEME_HEMOPEXIN TRANSPORTER PROTEIN HUXB"/>
    <property type="match status" value="1"/>
</dbReference>
<organism evidence="7 8">
    <name type="scientific">Stenotrophomonas maltophilia</name>
    <name type="common">Pseudomonas maltophilia</name>
    <name type="synonym">Xanthomonas maltophilia</name>
    <dbReference type="NCBI Taxonomy" id="40324"/>
    <lineage>
        <taxon>Bacteria</taxon>
        <taxon>Pseudomonadati</taxon>
        <taxon>Pseudomonadota</taxon>
        <taxon>Gammaproteobacteria</taxon>
        <taxon>Lysobacterales</taxon>
        <taxon>Lysobacteraceae</taxon>
        <taxon>Stenotrophomonas</taxon>
        <taxon>Stenotrophomonas maltophilia group</taxon>
    </lineage>
</organism>
<evidence type="ECO:0000313" key="8">
    <source>
        <dbReference type="Proteomes" id="UP000198157"/>
    </source>
</evidence>
<keyword evidence="1" id="KW-0472">Membrane</keyword>
<feature type="chain" id="PRO_5012535036" description="ShlB/FhaC/HecB family hemolysin secretion/activation protein" evidence="4">
    <location>
        <begin position="27"/>
        <end position="543"/>
    </location>
</feature>
<keyword evidence="2" id="KW-0812">Transmembrane</keyword>
<proteinExistence type="predicted"/>
<dbReference type="InterPro" id="IPR005565">
    <property type="entry name" value="Hemolysn_activator_HlyB_C"/>
</dbReference>
<dbReference type="AlphaFoldDB" id="A0A246HKK6"/>
<keyword evidence="1" id="KW-1134">Transmembrane beta strand</keyword>
<protein>
    <recommendedName>
        <fullName evidence="9">ShlB/FhaC/HecB family hemolysin secretion/activation protein</fullName>
    </recommendedName>
</protein>
<evidence type="ECO:0000259" key="6">
    <source>
        <dbReference type="Pfam" id="PF08479"/>
    </source>
</evidence>
<dbReference type="InterPro" id="IPR051544">
    <property type="entry name" value="TPS_OM_transporter"/>
</dbReference>
<evidence type="ECO:0000256" key="3">
    <source>
        <dbReference type="ARBA" id="ARBA00023237"/>
    </source>
</evidence>
<dbReference type="GO" id="GO:0008320">
    <property type="term" value="F:protein transmembrane transporter activity"/>
    <property type="evidence" value="ECO:0007669"/>
    <property type="project" value="TreeGrafter"/>
</dbReference>
<keyword evidence="3" id="KW-0998">Cell outer membrane</keyword>
<accession>A0A246HKK6</accession>
<dbReference type="GO" id="GO:0098046">
    <property type="term" value="C:type V protein secretion system complex"/>
    <property type="evidence" value="ECO:0007669"/>
    <property type="project" value="TreeGrafter"/>
</dbReference>
<keyword evidence="4" id="KW-0732">Signal</keyword>
<dbReference type="Pfam" id="PF03865">
    <property type="entry name" value="ShlB"/>
    <property type="match status" value="1"/>
</dbReference>
<dbReference type="GO" id="GO:0046819">
    <property type="term" value="P:protein secretion by the type V secretion system"/>
    <property type="evidence" value="ECO:0007669"/>
    <property type="project" value="TreeGrafter"/>
</dbReference>
<dbReference type="Gene3D" id="3.10.20.310">
    <property type="entry name" value="membrane protein fhac"/>
    <property type="match status" value="1"/>
</dbReference>
<dbReference type="Proteomes" id="UP000198157">
    <property type="component" value="Unassembled WGS sequence"/>
</dbReference>
<comment type="caution">
    <text evidence="7">The sequence shown here is derived from an EMBL/GenBank/DDBJ whole genome shotgun (WGS) entry which is preliminary data.</text>
</comment>
<feature type="domain" description="Polypeptide-transport-associated ShlB-type" evidence="6">
    <location>
        <begin position="80"/>
        <end position="155"/>
    </location>
</feature>